<reference evidence="1 2" key="1">
    <citation type="submission" date="2015-03" db="EMBL/GenBank/DDBJ databases">
        <title>Draft Genome Sequence of Burkholderia andropogonis type strain ICMP2807, isolated from Sorghum bicolor.</title>
        <authorList>
            <person name="Lopes-Santos L."/>
            <person name="Castro D.B."/>
            <person name="Ottoboni L.M."/>
            <person name="Park D."/>
            <person name="Weirc B.S."/>
            <person name="Destefano S.A."/>
        </authorList>
    </citation>
    <scope>NUCLEOTIDE SEQUENCE [LARGE SCALE GENOMIC DNA]</scope>
    <source>
        <strain evidence="1 2">ICMP2807</strain>
    </source>
</reference>
<dbReference type="EMBL" id="LAQU01000020">
    <property type="protein sequence ID" value="KKB62399.1"/>
    <property type="molecule type" value="Genomic_DNA"/>
</dbReference>
<dbReference type="AlphaFoldDB" id="A0A0F5JXM6"/>
<evidence type="ECO:0000313" key="2">
    <source>
        <dbReference type="Proteomes" id="UP000033618"/>
    </source>
</evidence>
<organism evidence="1 2">
    <name type="scientific">Robbsia andropogonis</name>
    <dbReference type="NCBI Taxonomy" id="28092"/>
    <lineage>
        <taxon>Bacteria</taxon>
        <taxon>Pseudomonadati</taxon>
        <taxon>Pseudomonadota</taxon>
        <taxon>Betaproteobacteria</taxon>
        <taxon>Burkholderiales</taxon>
        <taxon>Burkholderiaceae</taxon>
        <taxon>Robbsia</taxon>
    </lineage>
</organism>
<sequence length="236" mass="25687">MAKVDEGGEMIDPNDLRGLAEAIRNVGPILKTLLGPATRQFGLLLGDRIEDWRAERAAKIIEKSRDRLPVPIDGRPIAKERVLYQLLDAGSWADDDLMQGLWSGLLVSSCSAEGGNDTNLPLIRLLGQLTRGQALLLEKVMAEVRILDGIEALTADRTLGYSVDDLLQVMELKIPADVRAAITGLATMGLLENDPMIAAHPGRIIPTSMAFYFYARIKGFSGDPADFFEKTSPSQG</sequence>
<evidence type="ECO:0008006" key="3">
    <source>
        <dbReference type="Google" id="ProtNLM"/>
    </source>
</evidence>
<protein>
    <recommendedName>
        <fullName evidence="3">DUF4393 domain-containing protein</fullName>
    </recommendedName>
</protein>
<dbReference type="Proteomes" id="UP000033618">
    <property type="component" value="Unassembled WGS sequence"/>
</dbReference>
<gene>
    <name evidence="1" type="ORF">WM40_17315</name>
</gene>
<dbReference type="STRING" id="28092.WM40_17315"/>
<name>A0A0F5JXM6_9BURK</name>
<accession>A0A0F5JXM6</accession>
<proteinExistence type="predicted"/>
<evidence type="ECO:0000313" key="1">
    <source>
        <dbReference type="EMBL" id="KKB62399.1"/>
    </source>
</evidence>
<dbReference type="Pfam" id="PF14337">
    <property type="entry name" value="Abi_alpha"/>
    <property type="match status" value="1"/>
</dbReference>
<dbReference type="PATRIC" id="fig|28092.6.peg.4075"/>
<dbReference type="InterPro" id="IPR025506">
    <property type="entry name" value="Abi_alpha"/>
</dbReference>
<keyword evidence="2" id="KW-1185">Reference proteome</keyword>
<comment type="caution">
    <text evidence="1">The sequence shown here is derived from an EMBL/GenBank/DDBJ whole genome shotgun (WGS) entry which is preliminary data.</text>
</comment>